<dbReference type="FunFam" id="2.30.29.30:FF:000008">
    <property type="entry name" value="GRAM domain containing 1B"/>
    <property type="match status" value="1"/>
</dbReference>
<dbReference type="GO" id="GO:0043069">
    <property type="term" value="P:negative regulation of programmed cell death"/>
    <property type="evidence" value="ECO:0007669"/>
    <property type="project" value="TreeGrafter"/>
</dbReference>
<keyword evidence="4" id="KW-0472">Membrane</keyword>
<dbReference type="AlphaFoldDB" id="A0AAD7LPD7"/>
<dbReference type="InterPro" id="IPR004182">
    <property type="entry name" value="GRAM"/>
</dbReference>
<keyword evidence="2" id="KW-0812">Transmembrane</keyword>
<dbReference type="Pfam" id="PF02893">
    <property type="entry name" value="GRAM"/>
    <property type="match status" value="1"/>
</dbReference>
<dbReference type="PANTHER" id="PTHR47666">
    <property type="entry name" value="PROTEIN VASCULAR ASSOCIATED DEATH 1, CHLOROPLASTIC"/>
    <property type="match status" value="1"/>
</dbReference>
<dbReference type="SMART" id="SM00568">
    <property type="entry name" value="GRAM"/>
    <property type="match status" value="1"/>
</dbReference>
<dbReference type="CDD" id="cd13220">
    <property type="entry name" value="PH-GRAM_GRAMDC"/>
    <property type="match status" value="1"/>
</dbReference>
<evidence type="ECO:0000256" key="4">
    <source>
        <dbReference type="ARBA" id="ARBA00023136"/>
    </source>
</evidence>
<feature type="compositionally biased region" description="Low complexity" evidence="5">
    <location>
        <begin position="32"/>
        <end position="41"/>
    </location>
</feature>
<protein>
    <submittedName>
        <fullName evidence="7">GRAM domain family protein, putative isoform 1</fullName>
    </submittedName>
</protein>
<feature type="region of interest" description="Disordered" evidence="5">
    <location>
        <begin position="485"/>
        <end position="514"/>
    </location>
</feature>
<feature type="region of interest" description="Disordered" evidence="5">
    <location>
        <begin position="1"/>
        <end position="67"/>
    </location>
</feature>
<gene>
    <name evidence="7" type="ORF">O6P43_017205</name>
</gene>
<keyword evidence="3" id="KW-1133">Transmembrane helix</keyword>
<organism evidence="7 8">
    <name type="scientific">Quillaja saponaria</name>
    <name type="common">Soap bark tree</name>
    <dbReference type="NCBI Taxonomy" id="32244"/>
    <lineage>
        <taxon>Eukaryota</taxon>
        <taxon>Viridiplantae</taxon>
        <taxon>Streptophyta</taxon>
        <taxon>Embryophyta</taxon>
        <taxon>Tracheophyta</taxon>
        <taxon>Spermatophyta</taxon>
        <taxon>Magnoliopsida</taxon>
        <taxon>eudicotyledons</taxon>
        <taxon>Gunneridae</taxon>
        <taxon>Pentapetalae</taxon>
        <taxon>rosids</taxon>
        <taxon>fabids</taxon>
        <taxon>Fabales</taxon>
        <taxon>Quillajaceae</taxon>
        <taxon>Quillaja</taxon>
    </lineage>
</organism>
<feature type="compositionally biased region" description="Basic and acidic residues" evidence="5">
    <location>
        <begin position="485"/>
        <end position="498"/>
    </location>
</feature>
<dbReference type="GO" id="GO:0016020">
    <property type="term" value="C:membrane"/>
    <property type="evidence" value="ECO:0007669"/>
    <property type="project" value="UniProtKB-SubCell"/>
</dbReference>
<keyword evidence="8" id="KW-1185">Reference proteome</keyword>
<feature type="region of interest" description="Disordered" evidence="5">
    <location>
        <begin position="212"/>
        <end position="240"/>
    </location>
</feature>
<feature type="compositionally biased region" description="Basic and acidic residues" evidence="5">
    <location>
        <begin position="58"/>
        <end position="67"/>
    </location>
</feature>
<dbReference type="EMBL" id="JARAOO010000007">
    <property type="protein sequence ID" value="KAJ7961911.1"/>
    <property type="molecule type" value="Genomic_DNA"/>
</dbReference>
<dbReference type="PANTHER" id="PTHR47666:SF1">
    <property type="entry name" value="PROTEIN VASCULAR ASSOCIATED DEATH 1, CHLOROPLASTIC"/>
    <property type="match status" value="1"/>
</dbReference>
<feature type="domain" description="VASt" evidence="6">
    <location>
        <begin position="289"/>
        <end position="461"/>
    </location>
</feature>
<comment type="caution">
    <text evidence="7">The sequence shown here is derived from an EMBL/GenBank/DDBJ whole genome shotgun (WGS) entry which is preliminary data.</text>
</comment>
<reference evidence="7" key="1">
    <citation type="journal article" date="2023" name="Science">
        <title>Elucidation of the pathway for biosynthesis of saponin adjuvants from the soapbark tree.</title>
        <authorList>
            <person name="Reed J."/>
            <person name="Orme A."/>
            <person name="El-Demerdash A."/>
            <person name="Owen C."/>
            <person name="Martin L.B.B."/>
            <person name="Misra R.C."/>
            <person name="Kikuchi S."/>
            <person name="Rejzek M."/>
            <person name="Martin A.C."/>
            <person name="Harkess A."/>
            <person name="Leebens-Mack J."/>
            <person name="Louveau T."/>
            <person name="Stephenson M.J."/>
            <person name="Osbourn A."/>
        </authorList>
    </citation>
    <scope>NUCLEOTIDE SEQUENCE</scope>
    <source>
        <strain evidence="7">S10</strain>
    </source>
</reference>
<evidence type="ECO:0000313" key="8">
    <source>
        <dbReference type="Proteomes" id="UP001163823"/>
    </source>
</evidence>
<name>A0AAD7LPD7_QUISA</name>
<comment type="subcellular location">
    <subcellularLocation>
        <location evidence="1">Membrane</location>
        <topology evidence="1">Single-pass membrane protein</topology>
    </subcellularLocation>
</comment>
<dbReference type="Gene3D" id="2.30.29.30">
    <property type="entry name" value="Pleckstrin-homology domain (PH domain)/Phosphotyrosine-binding domain (PTB)"/>
    <property type="match status" value="1"/>
</dbReference>
<evidence type="ECO:0000313" key="7">
    <source>
        <dbReference type="EMBL" id="KAJ7961911.1"/>
    </source>
</evidence>
<dbReference type="InterPro" id="IPR031968">
    <property type="entry name" value="VASt"/>
</dbReference>
<evidence type="ECO:0000259" key="6">
    <source>
        <dbReference type="PROSITE" id="PS51778"/>
    </source>
</evidence>
<dbReference type="Pfam" id="PF16016">
    <property type="entry name" value="VASt"/>
    <property type="match status" value="1"/>
</dbReference>
<dbReference type="Proteomes" id="UP001163823">
    <property type="component" value="Chromosome 7"/>
</dbReference>
<evidence type="ECO:0000256" key="1">
    <source>
        <dbReference type="ARBA" id="ARBA00004167"/>
    </source>
</evidence>
<feature type="compositionally biased region" description="Basic and acidic residues" evidence="5">
    <location>
        <begin position="212"/>
        <end position="228"/>
    </location>
</feature>
<evidence type="ECO:0000256" key="5">
    <source>
        <dbReference type="SAM" id="MobiDB-lite"/>
    </source>
</evidence>
<dbReference type="PROSITE" id="PS51778">
    <property type="entry name" value="VAST"/>
    <property type="match status" value="1"/>
</dbReference>
<dbReference type="KEGG" id="qsa:O6P43_017205"/>
<accession>A0AAD7LPD7</accession>
<dbReference type="InterPro" id="IPR011993">
    <property type="entry name" value="PH-like_dom_sf"/>
</dbReference>
<proteinExistence type="predicted"/>
<evidence type="ECO:0000256" key="3">
    <source>
        <dbReference type="ARBA" id="ARBA00022989"/>
    </source>
</evidence>
<sequence length="514" mass="58540">MAMASASAQRSEPSKPMDPSPSKLATDTANDSSLSSPTSTSNGCETPGRSEQSIFSPDPRKDIVDVKSPAELRSEEYRQLFRLPAEEVLIEDFNCAFQENILIQGHMYLFVHFICFYSNIFGFETKKIIPFHEVTTVRRAKTAGIFPNAIEVHAIDKKYFFASFLSRDEAFKIINDGWTQHGNGAKAITERQEPISDSVSQEYGFVAIEKVKGSKGPDNESRSTDMNKDSPTFEDLGLPSNVQDDPVLTTVPEQQISVEQGEESVLHETSRQSWIWKEENIDAPNVPEFYTSVAESRFSIRVEDFFRYFFSDDDVNFNESYHKRCGDKDFKCTTWHPHEKFGYAREVSFNHPIKIYLGAKLGGCQEVQKFRVYRNSHLVIETSQEVSDVPYADYFRVEGLWDIQRDTDESKECCILRIYVNVAFSKKTIWKGKIVQSTVEECRDAYAIWIGMAHELLKKQKSQEKQEGAVTSACVVQKGEVHLEREANGGESSERMHESSNATRTPHVSEICRY</sequence>
<evidence type="ECO:0000256" key="2">
    <source>
        <dbReference type="ARBA" id="ARBA00022692"/>
    </source>
</evidence>
<feature type="compositionally biased region" description="Polar residues" evidence="5">
    <location>
        <begin position="1"/>
        <end position="11"/>
    </location>
</feature>